<feature type="region of interest" description="Disordered" evidence="1">
    <location>
        <begin position="47"/>
        <end position="80"/>
    </location>
</feature>
<dbReference type="GO" id="GO:0005096">
    <property type="term" value="F:GTPase activator activity"/>
    <property type="evidence" value="ECO:0007669"/>
    <property type="project" value="InterPro"/>
</dbReference>
<protein>
    <submittedName>
        <fullName evidence="2">RBP1 protein</fullName>
    </submittedName>
</protein>
<name>A0A851M958_9DEND</name>
<dbReference type="GO" id="GO:0031267">
    <property type="term" value="F:small GTPase binding"/>
    <property type="evidence" value="ECO:0007669"/>
    <property type="project" value="InterPro"/>
</dbReference>
<comment type="caution">
    <text evidence="2">The sequence shown here is derived from an EMBL/GenBank/DDBJ whole genome shotgun (WGS) entry which is preliminary data.</text>
</comment>
<dbReference type="GO" id="GO:0007264">
    <property type="term" value="P:small GTPase-mediated signal transduction"/>
    <property type="evidence" value="ECO:0007669"/>
    <property type="project" value="InterPro"/>
</dbReference>
<proteinExistence type="predicted"/>
<gene>
    <name evidence="2" type="primary">Ralbp1_0</name>
    <name evidence="2" type="ORF">CAMPRO_R03850</name>
</gene>
<feature type="compositionally biased region" description="Basic residues" evidence="1">
    <location>
        <begin position="69"/>
        <end position="80"/>
    </location>
</feature>
<dbReference type="AlphaFoldDB" id="A0A851M958"/>
<keyword evidence="3" id="KW-1185">Reference proteome</keyword>
<feature type="non-terminal residue" evidence="2">
    <location>
        <position position="80"/>
    </location>
</feature>
<dbReference type="PANTHER" id="PTHR12783:SF5">
    <property type="entry name" value="RALA-BINDING PROTEIN 1"/>
    <property type="match status" value="1"/>
</dbReference>
<evidence type="ECO:0000313" key="2">
    <source>
        <dbReference type="EMBL" id="NXC23452.1"/>
    </source>
</evidence>
<dbReference type="GO" id="GO:0006897">
    <property type="term" value="P:endocytosis"/>
    <property type="evidence" value="ECO:0007669"/>
    <property type="project" value="TreeGrafter"/>
</dbReference>
<dbReference type="GO" id="GO:0016020">
    <property type="term" value="C:membrane"/>
    <property type="evidence" value="ECO:0007669"/>
    <property type="project" value="TreeGrafter"/>
</dbReference>
<reference evidence="2" key="1">
    <citation type="submission" date="2019-09" db="EMBL/GenBank/DDBJ databases">
        <title>Bird 10,000 Genomes (B10K) Project - Family phase.</title>
        <authorList>
            <person name="Zhang G."/>
        </authorList>
    </citation>
    <scope>NUCLEOTIDE SEQUENCE</scope>
    <source>
        <strain evidence="2">B10K-DU-001-09</strain>
        <tissue evidence="2">Muscle</tissue>
    </source>
</reference>
<sequence length="80" mass="8959">MTKCFLLPTSSPSEKHQVENRVGFLILPAPKKISPTKFLGLYCTSEASPPHENLLKPPDTVANDEKEHGKKKGKFKKKIK</sequence>
<dbReference type="EMBL" id="WBMV01000030">
    <property type="protein sequence ID" value="NXC23452.1"/>
    <property type="molecule type" value="Genomic_DNA"/>
</dbReference>
<dbReference type="PANTHER" id="PTHR12783">
    <property type="entry name" value="RALA BINDING PROTEIN 1 RALBP1"/>
    <property type="match status" value="1"/>
</dbReference>
<accession>A0A851M958</accession>
<evidence type="ECO:0000313" key="3">
    <source>
        <dbReference type="Proteomes" id="UP000614027"/>
    </source>
</evidence>
<evidence type="ECO:0000256" key="1">
    <source>
        <dbReference type="SAM" id="MobiDB-lite"/>
    </source>
</evidence>
<dbReference type="Proteomes" id="UP000614027">
    <property type="component" value="Unassembled WGS sequence"/>
</dbReference>
<dbReference type="InterPro" id="IPR039767">
    <property type="entry name" value="RALBP1"/>
</dbReference>
<organism evidence="2 3">
    <name type="scientific">Campylorhamphus procurvoides</name>
    <dbReference type="NCBI Taxonomy" id="190295"/>
    <lineage>
        <taxon>Eukaryota</taxon>
        <taxon>Metazoa</taxon>
        <taxon>Chordata</taxon>
        <taxon>Craniata</taxon>
        <taxon>Vertebrata</taxon>
        <taxon>Euteleostomi</taxon>
        <taxon>Archelosauria</taxon>
        <taxon>Archosauria</taxon>
        <taxon>Dinosauria</taxon>
        <taxon>Saurischia</taxon>
        <taxon>Theropoda</taxon>
        <taxon>Coelurosauria</taxon>
        <taxon>Aves</taxon>
        <taxon>Neognathae</taxon>
        <taxon>Neoaves</taxon>
        <taxon>Telluraves</taxon>
        <taxon>Australaves</taxon>
        <taxon>Passeriformes</taxon>
        <taxon>Dendrocolaptidae</taxon>
        <taxon>Campylorhamphus</taxon>
    </lineage>
</organism>
<feature type="non-terminal residue" evidence="2">
    <location>
        <position position="1"/>
    </location>
</feature>